<dbReference type="VEuPathDB" id="FungiDB:AeMF1_011927"/>
<keyword evidence="2" id="KW-0812">Transmembrane</keyword>
<proteinExistence type="predicted"/>
<comment type="caution">
    <text evidence="3">The sequence shown here is derived from an EMBL/GenBank/DDBJ whole genome shotgun (WGS) entry which is preliminary data.</text>
</comment>
<evidence type="ECO:0000256" key="1">
    <source>
        <dbReference type="SAM" id="MobiDB-lite"/>
    </source>
</evidence>
<keyword evidence="2" id="KW-1133">Transmembrane helix</keyword>
<gene>
    <name evidence="3" type="ORF">Ae201684_010981</name>
</gene>
<protein>
    <submittedName>
        <fullName evidence="3">Uncharacterized protein</fullName>
    </submittedName>
</protein>
<feature type="transmembrane region" description="Helical" evidence="2">
    <location>
        <begin position="174"/>
        <end position="192"/>
    </location>
</feature>
<dbReference type="AlphaFoldDB" id="A0A6G0WVV6"/>
<keyword evidence="4" id="KW-1185">Reference proteome</keyword>
<feature type="compositionally biased region" description="Basic and acidic residues" evidence="1">
    <location>
        <begin position="16"/>
        <end position="28"/>
    </location>
</feature>
<dbReference type="EMBL" id="VJMJ01000140">
    <property type="protein sequence ID" value="KAF0731675.1"/>
    <property type="molecule type" value="Genomic_DNA"/>
</dbReference>
<evidence type="ECO:0000256" key="2">
    <source>
        <dbReference type="SAM" id="Phobius"/>
    </source>
</evidence>
<dbReference type="Proteomes" id="UP000481153">
    <property type="component" value="Unassembled WGS sequence"/>
</dbReference>
<sequence>MSVNDINESTAAVTPVEEKTVTPVEEKAVSSNPLSSLTSLVGDQVENANQVTAAARHNITKAAGMIWTTVKKPVTEAIQVIRDANSKTGTPLRKSIADVRLTVNDTLVSVESSVKEAETSIEKNLEPVKDAFAVAQENLVKFNTFRKAYPAVVVGGAALIVGLPTLLRSGKGRALFNSVAAAGVTAGAMYGADEWEKLQ</sequence>
<feature type="region of interest" description="Disordered" evidence="1">
    <location>
        <begin position="1"/>
        <end position="35"/>
    </location>
</feature>
<evidence type="ECO:0000313" key="4">
    <source>
        <dbReference type="Proteomes" id="UP000481153"/>
    </source>
</evidence>
<evidence type="ECO:0000313" key="3">
    <source>
        <dbReference type="EMBL" id="KAF0731675.1"/>
    </source>
</evidence>
<name>A0A6G0WVV6_9STRA</name>
<organism evidence="3 4">
    <name type="scientific">Aphanomyces euteiches</name>
    <dbReference type="NCBI Taxonomy" id="100861"/>
    <lineage>
        <taxon>Eukaryota</taxon>
        <taxon>Sar</taxon>
        <taxon>Stramenopiles</taxon>
        <taxon>Oomycota</taxon>
        <taxon>Saprolegniomycetes</taxon>
        <taxon>Saprolegniales</taxon>
        <taxon>Verrucalvaceae</taxon>
        <taxon>Aphanomyces</taxon>
    </lineage>
</organism>
<feature type="transmembrane region" description="Helical" evidence="2">
    <location>
        <begin position="148"/>
        <end position="167"/>
    </location>
</feature>
<accession>A0A6G0WVV6</accession>
<keyword evidence="2" id="KW-0472">Membrane</keyword>
<reference evidence="3 4" key="1">
    <citation type="submission" date="2019-07" db="EMBL/GenBank/DDBJ databases">
        <title>Genomics analysis of Aphanomyces spp. identifies a new class of oomycete effector associated with host adaptation.</title>
        <authorList>
            <person name="Gaulin E."/>
        </authorList>
    </citation>
    <scope>NUCLEOTIDE SEQUENCE [LARGE SCALE GENOMIC DNA]</scope>
    <source>
        <strain evidence="3 4">ATCC 201684</strain>
    </source>
</reference>